<dbReference type="Pfam" id="PF12937">
    <property type="entry name" value="F-box-like"/>
    <property type="match status" value="1"/>
</dbReference>
<evidence type="ECO:0000313" key="4">
    <source>
        <dbReference type="Proteomes" id="UP000076738"/>
    </source>
</evidence>
<dbReference type="PROSITE" id="PS50181">
    <property type="entry name" value="FBOX"/>
    <property type="match status" value="1"/>
</dbReference>
<gene>
    <name evidence="3" type="ORF">CALVIDRAFT_411264</name>
</gene>
<dbReference type="Gene3D" id="1.20.1280.50">
    <property type="match status" value="1"/>
</dbReference>
<name>A0A167G7H9_CALVF</name>
<feature type="domain" description="F-box" evidence="2">
    <location>
        <begin position="57"/>
        <end position="110"/>
    </location>
</feature>
<accession>A0A167G7H9</accession>
<dbReference type="AlphaFoldDB" id="A0A167G7H9"/>
<dbReference type="OrthoDB" id="2884925at2759"/>
<dbReference type="EMBL" id="KV417347">
    <property type="protein sequence ID" value="KZO90260.1"/>
    <property type="molecule type" value="Genomic_DNA"/>
</dbReference>
<dbReference type="SUPFAM" id="SSF81383">
    <property type="entry name" value="F-box domain"/>
    <property type="match status" value="1"/>
</dbReference>
<evidence type="ECO:0000313" key="3">
    <source>
        <dbReference type="EMBL" id="KZO90260.1"/>
    </source>
</evidence>
<evidence type="ECO:0000259" key="2">
    <source>
        <dbReference type="PROSITE" id="PS50181"/>
    </source>
</evidence>
<reference evidence="3 4" key="1">
    <citation type="journal article" date="2016" name="Mol. Biol. Evol.">
        <title>Comparative Genomics of Early-Diverging Mushroom-Forming Fungi Provides Insights into the Origins of Lignocellulose Decay Capabilities.</title>
        <authorList>
            <person name="Nagy L.G."/>
            <person name="Riley R."/>
            <person name="Tritt A."/>
            <person name="Adam C."/>
            <person name="Daum C."/>
            <person name="Floudas D."/>
            <person name="Sun H."/>
            <person name="Yadav J.S."/>
            <person name="Pangilinan J."/>
            <person name="Larsson K.H."/>
            <person name="Matsuura K."/>
            <person name="Barry K."/>
            <person name="Labutti K."/>
            <person name="Kuo R."/>
            <person name="Ohm R.A."/>
            <person name="Bhattacharya S.S."/>
            <person name="Shirouzu T."/>
            <person name="Yoshinaga Y."/>
            <person name="Martin F.M."/>
            <person name="Grigoriev I.V."/>
            <person name="Hibbett D.S."/>
        </authorList>
    </citation>
    <scope>NUCLEOTIDE SEQUENCE [LARGE SCALE GENOMIC DNA]</scope>
    <source>
        <strain evidence="3 4">TUFC12733</strain>
    </source>
</reference>
<dbReference type="Proteomes" id="UP000076738">
    <property type="component" value="Unassembled WGS sequence"/>
</dbReference>
<dbReference type="InterPro" id="IPR001810">
    <property type="entry name" value="F-box_dom"/>
</dbReference>
<dbReference type="InterPro" id="IPR036047">
    <property type="entry name" value="F-box-like_dom_sf"/>
</dbReference>
<evidence type="ECO:0000256" key="1">
    <source>
        <dbReference type="SAM" id="MobiDB-lite"/>
    </source>
</evidence>
<feature type="region of interest" description="Disordered" evidence="1">
    <location>
        <begin position="20"/>
        <end position="49"/>
    </location>
</feature>
<protein>
    <recommendedName>
        <fullName evidence="2">F-box domain-containing protein</fullName>
    </recommendedName>
</protein>
<feature type="compositionally biased region" description="Polar residues" evidence="1">
    <location>
        <begin position="25"/>
        <end position="34"/>
    </location>
</feature>
<proteinExistence type="predicted"/>
<organism evidence="3 4">
    <name type="scientific">Calocera viscosa (strain TUFC12733)</name>
    <dbReference type="NCBI Taxonomy" id="1330018"/>
    <lineage>
        <taxon>Eukaryota</taxon>
        <taxon>Fungi</taxon>
        <taxon>Dikarya</taxon>
        <taxon>Basidiomycota</taxon>
        <taxon>Agaricomycotina</taxon>
        <taxon>Dacrymycetes</taxon>
        <taxon>Dacrymycetales</taxon>
        <taxon>Dacrymycetaceae</taxon>
        <taxon>Calocera</taxon>
    </lineage>
</organism>
<keyword evidence="4" id="KW-1185">Reference proteome</keyword>
<sequence>MIRSSRIKLPAMSGGIEDYNGLGSVRQTQRQSQGYKPRPHPLTRTGPIRPLSSRSNRDFIDQLPTELLVSIFAFTLENDAPVHANRFRLTHVCRLWRSIIIQYAPFWKRLTFRLTGSIPNNMKITMLDFERAMICPELDVTIALEASQKPRIKEHLRKFAQYVICSMQPVVQASLRILRVGPMSDRIISLIDNLGDFSQLTELYFQPGGSDSPRLLQRASHMCSRIIGRNTSMNVLQLSSLTLPNAIYLPTLRKLQLNRVHLRGRSQNSLRC</sequence>